<gene>
    <name evidence="8" type="ORF">E7Z59_05590</name>
</gene>
<organism evidence="8 9">
    <name type="scientific">Robertkochia marina</name>
    <dbReference type="NCBI Taxonomy" id="1227945"/>
    <lineage>
        <taxon>Bacteria</taxon>
        <taxon>Pseudomonadati</taxon>
        <taxon>Bacteroidota</taxon>
        <taxon>Flavobacteriia</taxon>
        <taxon>Flavobacteriales</taxon>
        <taxon>Flavobacteriaceae</taxon>
        <taxon>Robertkochia</taxon>
    </lineage>
</organism>
<keyword evidence="2 8" id="KW-0808">Transferase</keyword>
<dbReference type="Pfam" id="PF02388">
    <property type="entry name" value="FemAB"/>
    <property type="match status" value="2"/>
</dbReference>
<evidence type="ECO:0000256" key="2">
    <source>
        <dbReference type="ARBA" id="ARBA00022679"/>
    </source>
</evidence>
<dbReference type="InterPro" id="IPR050644">
    <property type="entry name" value="PG_Glycine_Bridge_Synth"/>
</dbReference>
<evidence type="ECO:0000256" key="5">
    <source>
        <dbReference type="ARBA" id="ARBA00023315"/>
    </source>
</evidence>
<dbReference type="Proteomes" id="UP000305939">
    <property type="component" value="Unassembled WGS sequence"/>
</dbReference>
<keyword evidence="6" id="KW-0961">Cell wall biogenesis/degradation</keyword>
<evidence type="ECO:0000256" key="6">
    <source>
        <dbReference type="ARBA" id="ARBA00023316"/>
    </source>
</evidence>
<evidence type="ECO:0000313" key="8">
    <source>
        <dbReference type="EMBL" id="THD69800.1"/>
    </source>
</evidence>
<reference evidence="8 9" key="1">
    <citation type="submission" date="2019-04" db="EMBL/GenBank/DDBJ databases">
        <title>Draft genome sequence of Robertkochia marina CC-AMO-30D.</title>
        <authorList>
            <person name="Hameed A."/>
            <person name="Lin S.-Y."/>
            <person name="Shahina M."/>
            <person name="Lai W.-A."/>
            <person name="Young C.-C."/>
        </authorList>
    </citation>
    <scope>NUCLEOTIDE SEQUENCE [LARGE SCALE GENOMIC DNA]</scope>
    <source>
        <strain evidence="8 9">CC-AMO-30D</strain>
    </source>
</reference>
<dbReference type="RefSeq" id="WP_136335290.1">
    <property type="nucleotide sequence ID" value="NZ_QXMP01000002.1"/>
</dbReference>
<dbReference type="OrthoDB" id="9785911at2"/>
<evidence type="ECO:0000256" key="4">
    <source>
        <dbReference type="ARBA" id="ARBA00022984"/>
    </source>
</evidence>
<protein>
    <submittedName>
        <fullName evidence="8">Peptidoglycan bridge formation glycyltransferase FemA/FemB family protein</fullName>
    </submittedName>
</protein>
<keyword evidence="3" id="KW-0133">Cell shape</keyword>
<dbReference type="Gene3D" id="3.40.630.30">
    <property type="match status" value="1"/>
</dbReference>
<keyword evidence="5" id="KW-0012">Acyltransferase</keyword>
<dbReference type="InterPro" id="IPR000182">
    <property type="entry name" value="GNAT_dom"/>
</dbReference>
<keyword evidence="9" id="KW-1185">Reference proteome</keyword>
<dbReference type="SUPFAM" id="SSF55729">
    <property type="entry name" value="Acyl-CoA N-acyltransferases (Nat)"/>
    <property type="match status" value="1"/>
</dbReference>
<name>A0A4S3M4H0_9FLAO</name>
<dbReference type="GO" id="GO:0016755">
    <property type="term" value="F:aminoacyltransferase activity"/>
    <property type="evidence" value="ECO:0007669"/>
    <property type="project" value="InterPro"/>
</dbReference>
<dbReference type="GO" id="GO:0016747">
    <property type="term" value="F:acyltransferase activity, transferring groups other than amino-acyl groups"/>
    <property type="evidence" value="ECO:0007669"/>
    <property type="project" value="InterPro"/>
</dbReference>
<evidence type="ECO:0000313" key="9">
    <source>
        <dbReference type="Proteomes" id="UP000305939"/>
    </source>
</evidence>
<dbReference type="PANTHER" id="PTHR36174">
    <property type="entry name" value="LIPID II:GLYCINE GLYCYLTRANSFERASE"/>
    <property type="match status" value="1"/>
</dbReference>
<dbReference type="GO" id="GO:0071555">
    <property type="term" value="P:cell wall organization"/>
    <property type="evidence" value="ECO:0007669"/>
    <property type="project" value="UniProtKB-KW"/>
</dbReference>
<evidence type="ECO:0000256" key="1">
    <source>
        <dbReference type="ARBA" id="ARBA00009943"/>
    </source>
</evidence>
<evidence type="ECO:0000256" key="3">
    <source>
        <dbReference type="ARBA" id="ARBA00022960"/>
    </source>
</evidence>
<comment type="caution">
    <text evidence="8">The sequence shown here is derived from an EMBL/GenBank/DDBJ whole genome shotgun (WGS) entry which is preliminary data.</text>
</comment>
<dbReference type="AlphaFoldDB" id="A0A4S3M4H0"/>
<dbReference type="InterPro" id="IPR003447">
    <property type="entry name" value="FEMABX"/>
</dbReference>
<dbReference type="PANTHER" id="PTHR36174:SF1">
    <property type="entry name" value="LIPID II:GLYCINE GLYCYLTRANSFERASE"/>
    <property type="match status" value="1"/>
</dbReference>
<dbReference type="PROSITE" id="PS51186">
    <property type="entry name" value="GNAT"/>
    <property type="match status" value="1"/>
</dbReference>
<dbReference type="GO" id="GO:0009252">
    <property type="term" value="P:peptidoglycan biosynthetic process"/>
    <property type="evidence" value="ECO:0007669"/>
    <property type="project" value="UniProtKB-KW"/>
</dbReference>
<dbReference type="GO" id="GO:0008360">
    <property type="term" value="P:regulation of cell shape"/>
    <property type="evidence" value="ECO:0007669"/>
    <property type="project" value="UniProtKB-KW"/>
</dbReference>
<dbReference type="InterPro" id="IPR016181">
    <property type="entry name" value="Acyl_CoA_acyltransferase"/>
</dbReference>
<dbReference type="EMBL" id="SSMC01000001">
    <property type="protein sequence ID" value="THD69800.1"/>
    <property type="molecule type" value="Genomic_DNA"/>
</dbReference>
<accession>A0A4S3M4H0</accession>
<dbReference type="PROSITE" id="PS51191">
    <property type="entry name" value="FEMABX"/>
    <property type="match status" value="1"/>
</dbReference>
<comment type="similarity">
    <text evidence="1">Belongs to the FemABX family.</text>
</comment>
<feature type="domain" description="N-acetyltransferase" evidence="7">
    <location>
        <begin position="202"/>
        <end position="363"/>
    </location>
</feature>
<sequence length="369" mass="43016">MICKLKPKGIEELNATNILPQTPFWGRIKKDQGFIPTAFELTVSRNLLQGDAESLSKEGEDLLVLIRYINHDTCYAYVPYGPKLEPDFENQGLFLEQISETIKPHLPTNCIFIRYDLIWQNQWSAEKEYFDQNGNWIGPPQSNTQEFRVNYKTYNWNLKKSSSDILPKNTFFLDLTRSEEDLMSNMRYNTRYNVRKALKNGIQVREYGLEQIGSWYTLYRDTALRHGMPLQDESYFSSILKNQDNHKRGVTIKMLMAEKDGEILASMFLVLSGQRATYLYGASSSGRGNMVASYALQWESIRVAKQWGCTEYDMFGSAPNLNPNHPLHGVHIYKKGFGGDLFHRMGCWDYPYQHELYNQFRFQELNMMN</sequence>
<keyword evidence="4" id="KW-0573">Peptidoglycan synthesis</keyword>
<proteinExistence type="inferred from homology"/>
<evidence type="ECO:0000259" key="7">
    <source>
        <dbReference type="PROSITE" id="PS51186"/>
    </source>
</evidence>